<protein>
    <submittedName>
        <fullName evidence="1">Uncharacterized protein</fullName>
    </submittedName>
</protein>
<sequence length="159" mass="17762">MYARTDPALNATCVCIRLPSPMALPSRMASAGCIPHRRSTLLGIRAPQPFTPSSPPAFLSCSPAHRSHPPHAHAVGAVSKCTRSFNRYRSPYSKHSIIETLHDEYTDGRWLTYMATLQMHRTRGAPGTMISRFARPCLHSSQCSISRRCASMRRTWILI</sequence>
<dbReference type="AlphaFoldDB" id="A0AAD7EKS0"/>
<dbReference type="Proteomes" id="UP001218218">
    <property type="component" value="Unassembled WGS sequence"/>
</dbReference>
<name>A0AAD7EKS0_9AGAR</name>
<reference evidence="1" key="1">
    <citation type="submission" date="2023-03" db="EMBL/GenBank/DDBJ databases">
        <title>Massive genome expansion in bonnet fungi (Mycena s.s.) driven by repeated elements and novel gene families across ecological guilds.</title>
        <authorList>
            <consortium name="Lawrence Berkeley National Laboratory"/>
            <person name="Harder C.B."/>
            <person name="Miyauchi S."/>
            <person name="Viragh M."/>
            <person name="Kuo A."/>
            <person name="Thoen E."/>
            <person name="Andreopoulos B."/>
            <person name="Lu D."/>
            <person name="Skrede I."/>
            <person name="Drula E."/>
            <person name="Henrissat B."/>
            <person name="Morin E."/>
            <person name="Kohler A."/>
            <person name="Barry K."/>
            <person name="LaButti K."/>
            <person name="Morin E."/>
            <person name="Salamov A."/>
            <person name="Lipzen A."/>
            <person name="Mereny Z."/>
            <person name="Hegedus B."/>
            <person name="Baldrian P."/>
            <person name="Stursova M."/>
            <person name="Weitz H."/>
            <person name="Taylor A."/>
            <person name="Grigoriev I.V."/>
            <person name="Nagy L.G."/>
            <person name="Martin F."/>
            <person name="Kauserud H."/>
        </authorList>
    </citation>
    <scope>NUCLEOTIDE SEQUENCE</scope>
    <source>
        <strain evidence="1">CBHHK002</strain>
    </source>
</reference>
<dbReference type="EMBL" id="JARIHO010000037">
    <property type="protein sequence ID" value="KAJ7330556.1"/>
    <property type="molecule type" value="Genomic_DNA"/>
</dbReference>
<accession>A0AAD7EKS0</accession>
<comment type="caution">
    <text evidence="1">The sequence shown here is derived from an EMBL/GenBank/DDBJ whole genome shotgun (WGS) entry which is preliminary data.</text>
</comment>
<evidence type="ECO:0000313" key="2">
    <source>
        <dbReference type="Proteomes" id="UP001218218"/>
    </source>
</evidence>
<organism evidence="1 2">
    <name type="scientific">Mycena albidolilacea</name>
    <dbReference type="NCBI Taxonomy" id="1033008"/>
    <lineage>
        <taxon>Eukaryota</taxon>
        <taxon>Fungi</taxon>
        <taxon>Dikarya</taxon>
        <taxon>Basidiomycota</taxon>
        <taxon>Agaricomycotina</taxon>
        <taxon>Agaricomycetes</taxon>
        <taxon>Agaricomycetidae</taxon>
        <taxon>Agaricales</taxon>
        <taxon>Marasmiineae</taxon>
        <taxon>Mycenaceae</taxon>
        <taxon>Mycena</taxon>
    </lineage>
</organism>
<gene>
    <name evidence="1" type="ORF">DFH08DRAFT_314830</name>
</gene>
<evidence type="ECO:0000313" key="1">
    <source>
        <dbReference type="EMBL" id="KAJ7330556.1"/>
    </source>
</evidence>
<keyword evidence="2" id="KW-1185">Reference proteome</keyword>
<proteinExistence type="predicted"/>